<evidence type="ECO:0000313" key="2">
    <source>
        <dbReference type="EMBL" id="TLD69621.1"/>
    </source>
</evidence>
<keyword evidence="3" id="KW-1185">Reference proteome</keyword>
<dbReference type="Proteomes" id="UP000306196">
    <property type="component" value="Unassembled WGS sequence"/>
</dbReference>
<comment type="caution">
    <text evidence="2">The sequence shown here is derived from an EMBL/GenBank/DDBJ whole genome shotgun (WGS) entry which is preliminary data.</text>
</comment>
<name>A0A5R8KBE8_9BACT</name>
<protein>
    <submittedName>
        <fullName evidence="2">Uncharacterized protein</fullName>
    </submittedName>
</protein>
<feature type="transmembrane region" description="Helical" evidence="1">
    <location>
        <begin position="46"/>
        <end position="67"/>
    </location>
</feature>
<sequence>MIRRYNRNQLIKAILALGGGILYCFITYLFFRYIPAYIASNFGSPLSPTVAIAIGILGLAVAGISGYRNWKNRGGLQSYHESAFYHDLGESNGSAFMLDYYAHRVTAPAHVLSQIFLAGPLLLLKAGTLFSSMLPFSTDLEDRLAAALKALKAAKKWQSLDEYPDRQTEILFLAQMDLIDFSAHKGQPRIKTR</sequence>
<reference evidence="2 3" key="1">
    <citation type="submission" date="2019-05" db="EMBL/GenBank/DDBJ databases">
        <title>Verrucobacter flavum gen. nov., sp. nov. a new member of the family Verrucomicrobiaceae.</title>
        <authorList>
            <person name="Szuroczki S."/>
            <person name="Abbaszade G."/>
            <person name="Szabo A."/>
            <person name="Felfoldi T."/>
            <person name="Schumann P."/>
            <person name="Boka K."/>
            <person name="Keki Z."/>
            <person name="Toumi M."/>
            <person name="Toth E."/>
        </authorList>
    </citation>
    <scope>NUCLEOTIDE SEQUENCE [LARGE SCALE GENOMIC DNA]</scope>
    <source>
        <strain evidence="2 3">MG-N-17</strain>
    </source>
</reference>
<keyword evidence="1" id="KW-0812">Transmembrane</keyword>
<dbReference type="AlphaFoldDB" id="A0A5R8KBE8"/>
<dbReference type="RefSeq" id="WP_138087449.1">
    <property type="nucleotide sequence ID" value="NZ_VAUV01000012.1"/>
</dbReference>
<evidence type="ECO:0000256" key="1">
    <source>
        <dbReference type="SAM" id="Phobius"/>
    </source>
</evidence>
<evidence type="ECO:0000313" key="3">
    <source>
        <dbReference type="Proteomes" id="UP000306196"/>
    </source>
</evidence>
<dbReference type="OrthoDB" id="193342at2"/>
<dbReference type="EMBL" id="VAUV01000012">
    <property type="protein sequence ID" value="TLD69621.1"/>
    <property type="molecule type" value="Genomic_DNA"/>
</dbReference>
<feature type="transmembrane region" description="Helical" evidence="1">
    <location>
        <begin position="12"/>
        <end position="34"/>
    </location>
</feature>
<accession>A0A5R8KBE8</accession>
<organism evidence="2 3">
    <name type="scientific">Phragmitibacter flavus</name>
    <dbReference type="NCBI Taxonomy" id="2576071"/>
    <lineage>
        <taxon>Bacteria</taxon>
        <taxon>Pseudomonadati</taxon>
        <taxon>Verrucomicrobiota</taxon>
        <taxon>Verrucomicrobiia</taxon>
        <taxon>Verrucomicrobiales</taxon>
        <taxon>Verrucomicrobiaceae</taxon>
        <taxon>Phragmitibacter</taxon>
    </lineage>
</organism>
<keyword evidence="1" id="KW-1133">Transmembrane helix</keyword>
<proteinExistence type="predicted"/>
<gene>
    <name evidence="2" type="ORF">FEM03_16825</name>
</gene>
<keyword evidence="1" id="KW-0472">Membrane</keyword>